<gene>
    <name evidence="2" type="primary">LOC107804020</name>
</gene>
<dbReference type="InterPro" id="IPR011320">
    <property type="entry name" value="RNase_H1_N"/>
</dbReference>
<dbReference type="OrthoDB" id="1216317at2759"/>
<sequence>MHSKKNSASKVYIVFSGKRPGIYYSWSECSPIVIGVKRSIFQSFKSHDVAILAFDEFEKSAEGKQKLKYMVFVVFCGKKPGIYKSWSECVKMLVGVEGSYFHAFQYYDEALKAFNQFKKISFSQEVSSSSSAVEKSEEVVTNESAASAISYTMLVSIFIGLKLSENVGKSDPAETRKGTVEAKESVAAGVNESRTCVIVDAVGTAQKQSEAAGGGPQKQYWNRTRETAEALWSFVHRFESSGERGMPIMDLRSEVYVGLSGIVAWLVRRLW</sequence>
<accession>A0A1S4B3E3</accession>
<dbReference type="SUPFAM" id="SSF55658">
    <property type="entry name" value="L9 N-domain-like"/>
    <property type="match status" value="2"/>
</dbReference>
<evidence type="ECO:0000259" key="1">
    <source>
        <dbReference type="Pfam" id="PF01693"/>
    </source>
</evidence>
<dbReference type="RefSeq" id="XP_016483313.1">
    <property type="nucleotide sequence ID" value="XM_016627827.1"/>
</dbReference>
<dbReference type="Gene3D" id="3.40.970.10">
    <property type="entry name" value="Ribonuclease H1, N-terminal domain"/>
    <property type="match status" value="2"/>
</dbReference>
<dbReference type="KEGG" id="nta:107804020"/>
<name>A0A1S4B3E3_TOBAC</name>
<evidence type="ECO:0000313" key="2">
    <source>
        <dbReference type="RefSeq" id="XP_016483313.1"/>
    </source>
</evidence>
<proteinExistence type="predicted"/>
<reference evidence="2" key="1">
    <citation type="submission" date="2025-08" db="UniProtKB">
        <authorList>
            <consortium name="RefSeq"/>
        </authorList>
    </citation>
    <scope>IDENTIFICATION</scope>
</reference>
<dbReference type="InterPro" id="IPR009027">
    <property type="entry name" value="Ribosomal_bL9/RNase_H1_N"/>
</dbReference>
<dbReference type="AlphaFoldDB" id="A0A1S4B3E3"/>
<dbReference type="InterPro" id="IPR037056">
    <property type="entry name" value="RNase_H1_N_sf"/>
</dbReference>
<dbReference type="PaxDb" id="4097-A0A1S4B3E3"/>
<dbReference type="STRING" id="4097.A0A1S4B3E3"/>
<feature type="domain" description="Ribonuclease H1 N-terminal" evidence="1">
    <location>
        <begin position="10"/>
        <end position="50"/>
    </location>
</feature>
<protein>
    <recommendedName>
        <fullName evidence="1">Ribonuclease H1 N-terminal domain-containing protein</fullName>
    </recommendedName>
</protein>
<feature type="domain" description="Ribonuclease H1 N-terminal" evidence="1">
    <location>
        <begin position="72"/>
        <end position="112"/>
    </location>
</feature>
<dbReference type="Pfam" id="PF01693">
    <property type="entry name" value="Cauli_VI"/>
    <property type="match status" value="2"/>
</dbReference>
<dbReference type="GO" id="GO:0004523">
    <property type="term" value="F:RNA-DNA hybrid ribonuclease activity"/>
    <property type="evidence" value="ECO:0007669"/>
    <property type="project" value="InterPro"/>
</dbReference>
<organism evidence="2">
    <name type="scientific">Nicotiana tabacum</name>
    <name type="common">Common tobacco</name>
    <dbReference type="NCBI Taxonomy" id="4097"/>
    <lineage>
        <taxon>Eukaryota</taxon>
        <taxon>Viridiplantae</taxon>
        <taxon>Streptophyta</taxon>
        <taxon>Embryophyta</taxon>
        <taxon>Tracheophyta</taxon>
        <taxon>Spermatophyta</taxon>
        <taxon>Magnoliopsida</taxon>
        <taxon>eudicotyledons</taxon>
        <taxon>Gunneridae</taxon>
        <taxon>Pentapetalae</taxon>
        <taxon>asterids</taxon>
        <taxon>lamiids</taxon>
        <taxon>Solanales</taxon>
        <taxon>Solanaceae</taxon>
        <taxon>Nicotianoideae</taxon>
        <taxon>Nicotianeae</taxon>
        <taxon>Nicotiana</taxon>
    </lineage>
</organism>